<dbReference type="PANTHER" id="PTHR30349">
    <property type="entry name" value="PHAGE INTEGRASE-RELATED"/>
    <property type="match status" value="1"/>
</dbReference>
<evidence type="ECO:0000259" key="6">
    <source>
        <dbReference type="PROSITE" id="PS51898"/>
    </source>
</evidence>
<dbReference type="Pfam" id="PF00589">
    <property type="entry name" value="Phage_integrase"/>
    <property type="match status" value="1"/>
</dbReference>
<accession>A0A4S4K158</accession>
<dbReference type="GO" id="GO:0006310">
    <property type="term" value="P:DNA recombination"/>
    <property type="evidence" value="ECO:0007669"/>
    <property type="project" value="UniProtKB-KW"/>
</dbReference>
<dbReference type="CDD" id="cd01182">
    <property type="entry name" value="INT_RitC_C_like"/>
    <property type="match status" value="1"/>
</dbReference>
<evidence type="ECO:0000256" key="3">
    <source>
        <dbReference type="ARBA" id="ARBA00023125"/>
    </source>
</evidence>
<dbReference type="PROSITE" id="PS51900">
    <property type="entry name" value="CB"/>
    <property type="match status" value="1"/>
</dbReference>
<dbReference type="InterPro" id="IPR002104">
    <property type="entry name" value="Integrase_catalytic"/>
</dbReference>
<dbReference type="InterPro" id="IPR013762">
    <property type="entry name" value="Integrase-like_cat_sf"/>
</dbReference>
<dbReference type="InterPro" id="IPR050090">
    <property type="entry name" value="Tyrosine_recombinase_XerCD"/>
</dbReference>
<gene>
    <name evidence="8" type="ORF">AJ85_05495</name>
</gene>
<dbReference type="Gene3D" id="1.10.150.130">
    <property type="match status" value="1"/>
</dbReference>
<dbReference type="Proteomes" id="UP000297014">
    <property type="component" value="Unassembled WGS sequence"/>
</dbReference>
<dbReference type="GO" id="GO:0003677">
    <property type="term" value="F:DNA binding"/>
    <property type="evidence" value="ECO:0007669"/>
    <property type="project" value="UniProtKB-UniRule"/>
</dbReference>
<organism evidence="8 9">
    <name type="scientific">Alkalihalobacillus alcalophilus ATCC 27647 = CGMCC 1.3604</name>
    <dbReference type="NCBI Taxonomy" id="1218173"/>
    <lineage>
        <taxon>Bacteria</taxon>
        <taxon>Bacillati</taxon>
        <taxon>Bacillota</taxon>
        <taxon>Bacilli</taxon>
        <taxon>Bacillales</taxon>
        <taxon>Bacillaceae</taxon>
        <taxon>Alkalihalobacillus</taxon>
    </lineage>
</organism>
<reference evidence="8 9" key="1">
    <citation type="submission" date="2014-01" db="EMBL/GenBank/DDBJ databases">
        <title>Draft genome sequencing of Bacillus alcalophilus CGMCC 1.3604.</title>
        <authorList>
            <person name="Yang J."/>
            <person name="Diao L."/>
            <person name="Yang S."/>
        </authorList>
    </citation>
    <scope>NUCLEOTIDE SEQUENCE [LARGE SCALE GENOMIC DNA]</scope>
    <source>
        <strain evidence="8 9">CGMCC 1.3604</strain>
    </source>
</reference>
<evidence type="ECO:0000256" key="1">
    <source>
        <dbReference type="ARBA" id="ARBA00008857"/>
    </source>
</evidence>
<evidence type="ECO:0000256" key="2">
    <source>
        <dbReference type="ARBA" id="ARBA00022908"/>
    </source>
</evidence>
<dbReference type="AlphaFoldDB" id="A0A4S4K158"/>
<evidence type="ECO:0000256" key="4">
    <source>
        <dbReference type="ARBA" id="ARBA00023172"/>
    </source>
</evidence>
<proteinExistence type="inferred from homology"/>
<dbReference type="SUPFAM" id="SSF56349">
    <property type="entry name" value="DNA breaking-rejoining enzymes"/>
    <property type="match status" value="1"/>
</dbReference>
<dbReference type="Gene3D" id="1.10.443.10">
    <property type="entry name" value="Intergrase catalytic core"/>
    <property type="match status" value="1"/>
</dbReference>
<dbReference type="InterPro" id="IPR044068">
    <property type="entry name" value="CB"/>
</dbReference>
<evidence type="ECO:0000313" key="9">
    <source>
        <dbReference type="Proteomes" id="UP000297014"/>
    </source>
</evidence>
<feature type="domain" description="Tyr recombinase" evidence="6">
    <location>
        <begin position="132"/>
        <end position="321"/>
    </location>
</feature>
<name>A0A4S4K158_ALKAL</name>
<evidence type="ECO:0000259" key="7">
    <source>
        <dbReference type="PROSITE" id="PS51900"/>
    </source>
</evidence>
<dbReference type="GO" id="GO:0015074">
    <property type="term" value="P:DNA integration"/>
    <property type="evidence" value="ECO:0007669"/>
    <property type="project" value="UniProtKB-KW"/>
</dbReference>
<keyword evidence="2" id="KW-0229">DNA integration</keyword>
<dbReference type="InterPro" id="IPR010998">
    <property type="entry name" value="Integrase_recombinase_N"/>
</dbReference>
<dbReference type="PROSITE" id="PS51898">
    <property type="entry name" value="TYR_RECOMBINASE"/>
    <property type="match status" value="1"/>
</dbReference>
<protein>
    <submittedName>
        <fullName evidence="8">Integrase</fullName>
    </submittedName>
</protein>
<dbReference type="InterPro" id="IPR004107">
    <property type="entry name" value="Integrase_SAM-like_N"/>
</dbReference>
<keyword evidence="3 5" id="KW-0238">DNA-binding</keyword>
<sequence>MFIFVSGGDFTVKPTDFSYYLTGFLTKFLPGEIGASKNTIASYRDTFILFLRFLKDEKGISVEHLTLNKITKNLVVDYLDWTEDKRQCSPSTRNVRLAALHSFFKYLQYENPDNLLEWQQVLSISVKKTEKKTINYLTLDGIKLLLEMPDLNTEAGRRNLALLTLMYDTGARVQEVIDLTPSMIRFDKPYTIKLIGKGNKARIVPLMEPTMRIVKKYMEEQNLLRNSANLYPLFFNKRKERLTRAGVNYIVEKYKKLAREKNKVLIPEVLSCHCLRHSKAMHLLQAGVNLVYIRDILGHCSVQVTEIYAKTDSKQKREAIEKAYVDVSPTDEPMWEKNEDLLTWLKTFNK</sequence>
<evidence type="ECO:0000313" key="8">
    <source>
        <dbReference type="EMBL" id="THG91348.1"/>
    </source>
</evidence>
<evidence type="ECO:0000256" key="5">
    <source>
        <dbReference type="PROSITE-ProRule" id="PRU01248"/>
    </source>
</evidence>
<dbReference type="EMBL" id="JALP01000074">
    <property type="protein sequence ID" value="THG91348.1"/>
    <property type="molecule type" value="Genomic_DNA"/>
</dbReference>
<dbReference type="InterPro" id="IPR011010">
    <property type="entry name" value="DNA_brk_join_enz"/>
</dbReference>
<dbReference type="PANTHER" id="PTHR30349:SF41">
    <property type="entry name" value="INTEGRASE_RECOMBINASE PROTEIN MJ0367-RELATED"/>
    <property type="match status" value="1"/>
</dbReference>
<feature type="domain" description="Core-binding (CB)" evidence="7">
    <location>
        <begin position="15"/>
        <end position="108"/>
    </location>
</feature>
<dbReference type="Pfam" id="PF02899">
    <property type="entry name" value="Phage_int_SAM_1"/>
    <property type="match status" value="1"/>
</dbReference>
<comment type="similarity">
    <text evidence="1">Belongs to the 'phage' integrase family.</text>
</comment>
<comment type="caution">
    <text evidence="8">The sequence shown here is derived from an EMBL/GenBank/DDBJ whole genome shotgun (WGS) entry which is preliminary data.</text>
</comment>
<keyword evidence="4" id="KW-0233">DNA recombination</keyword>